<dbReference type="PANTHER" id="PTHR47690">
    <property type="entry name" value="GLUCOKINASE"/>
    <property type="match status" value="1"/>
</dbReference>
<dbReference type="Pfam" id="PF02685">
    <property type="entry name" value="Glucokinase"/>
    <property type="match status" value="1"/>
</dbReference>
<dbReference type="InterPro" id="IPR003836">
    <property type="entry name" value="Glucokinase"/>
</dbReference>
<comment type="caution">
    <text evidence="5">The sequence shown here is derived from an EMBL/GenBank/DDBJ whole genome shotgun (WGS) entry which is preliminary data.</text>
</comment>
<name>A0A1U7JHJ1_9HYPH</name>
<accession>A0A1U7JHJ1</accession>
<dbReference type="GO" id="GO:0005829">
    <property type="term" value="C:cytosol"/>
    <property type="evidence" value="ECO:0007669"/>
    <property type="project" value="TreeGrafter"/>
</dbReference>
<evidence type="ECO:0000256" key="4">
    <source>
        <dbReference type="RuleBase" id="RU004046"/>
    </source>
</evidence>
<dbReference type="GO" id="GO:0005524">
    <property type="term" value="F:ATP binding"/>
    <property type="evidence" value="ECO:0007669"/>
    <property type="project" value="UniProtKB-UniRule"/>
</dbReference>
<comment type="catalytic activity">
    <reaction evidence="3">
        <text>D-glucose + ATP = D-glucose 6-phosphate + ADP + H(+)</text>
        <dbReference type="Rhea" id="RHEA:17825"/>
        <dbReference type="ChEBI" id="CHEBI:4167"/>
        <dbReference type="ChEBI" id="CHEBI:15378"/>
        <dbReference type="ChEBI" id="CHEBI:30616"/>
        <dbReference type="ChEBI" id="CHEBI:61548"/>
        <dbReference type="ChEBI" id="CHEBI:456216"/>
        <dbReference type="EC" id="2.7.1.2"/>
    </reaction>
</comment>
<evidence type="ECO:0000256" key="1">
    <source>
        <dbReference type="ARBA" id="ARBA00022679"/>
    </source>
</evidence>
<keyword evidence="3" id="KW-0067">ATP-binding</keyword>
<dbReference type="RefSeq" id="WP_028481819.1">
    <property type="nucleotide sequence ID" value="NZ_LVVZ01000014.1"/>
</dbReference>
<organism evidence="5 6">
    <name type="scientific">Pseudovibrio exalbescens</name>
    <dbReference type="NCBI Taxonomy" id="197461"/>
    <lineage>
        <taxon>Bacteria</taxon>
        <taxon>Pseudomonadati</taxon>
        <taxon>Pseudomonadota</taxon>
        <taxon>Alphaproteobacteria</taxon>
        <taxon>Hyphomicrobiales</taxon>
        <taxon>Stappiaceae</taxon>
        <taxon>Pseudovibrio</taxon>
    </lineage>
</organism>
<dbReference type="InterPro" id="IPR043129">
    <property type="entry name" value="ATPase_NBD"/>
</dbReference>
<protein>
    <recommendedName>
        <fullName evidence="3">Glucokinase</fullName>
        <ecNumber evidence="3">2.7.1.2</ecNumber>
    </recommendedName>
    <alternativeName>
        <fullName evidence="3">Glucose kinase</fullName>
    </alternativeName>
</protein>
<dbReference type="Proteomes" id="UP000185783">
    <property type="component" value="Unassembled WGS sequence"/>
</dbReference>
<keyword evidence="3" id="KW-0324">Glycolysis</keyword>
<dbReference type="EC" id="2.7.1.2" evidence="3"/>
<dbReference type="Gene3D" id="3.40.367.20">
    <property type="match status" value="1"/>
</dbReference>
<proteinExistence type="inferred from homology"/>
<dbReference type="InterPro" id="IPR050201">
    <property type="entry name" value="Bacterial_glucokinase"/>
</dbReference>
<dbReference type="GO" id="GO:0006096">
    <property type="term" value="P:glycolytic process"/>
    <property type="evidence" value="ECO:0007669"/>
    <property type="project" value="UniProtKB-UniRule"/>
</dbReference>
<dbReference type="SUPFAM" id="SSF53067">
    <property type="entry name" value="Actin-like ATPase domain"/>
    <property type="match status" value="1"/>
</dbReference>
<comment type="subcellular location">
    <subcellularLocation>
        <location evidence="3">Cytoplasm</location>
    </subcellularLocation>
</comment>
<dbReference type="PANTHER" id="PTHR47690:SF1">
    <property type="entry name" value="GLUCOKINASE"/>
    <property type="match status" value="1"/>
</dbReference>
<dbReference type="NCBIfam" id="TIGR00749">
    <property type="entry name" value="glk"/>
    <property type="match status" value="1"/>
</dbReference>
<keyword evidence="2 3" id="KW-0418">Kinase</keyword>
<dbReference type="Gene3D" id="3.30.420.40">
    <property type="match status" value="1"/>
</dbReference>
<comment type="similarity">
    <text evidence="3 4">Belongs to the bacterial glucokinase family.</text>
</comment>
<dbReference type="GO" id="GO:0005536">
    <property type="term" value="F:D-glucose binding"/>
    <property type="evidence" value="ECO:0007669"/>
    <property type="project" value="InterPro"/>
</dbReference>
<dbReference type="AlphaFoldDB" id="A0A1U7JHJ1"/>
<keyword evidence="3" id="KW-0547">Nucleotide-binding</keyword>
<evidence type="ECO:0000313" key="6">
    <source>
        <dbReference type="Proteomes" id="UP000185783"/>
    </source>
</evidence>
<dbReference type="STRING" id="197461.A3843_07295"/>
<keyword evidence="1 3" id="KW-0808">Transferase</keyword>
<evidence type="ECO:0000313" key="5">
    <source>
        <dbReference type="EMBL" id="OKL44216.1"/>
    </source>
</evidence>
<evidence type="ECO:0000256" key="2">
    <source>
        <dbReference type="ARBA" id="ARBA00022777"/>
    </source>
</evidence>
<keyword evidence="3" id="KW-0963">Cytoplasm</keyword>
<evidence type="ECO:0000256" key="3">
    <source>
        <dbReference type="HAMAP-Rule" id="MF_00524"/>
    </source>
</evidence>
<dbReference type="EMBL" id="LVVZ01000014">
    <property type="protein sequence ID" value="OKL44216.1"/>
    <property type="molecule type" value="Genomic_DNA"/>
</dbReference>
<dbReference type="HAMAP" id="MF_00524">
    <property type="entry name" value="Glucokinase"/>
    <property type="match status" value="1"/>
</dbReference>
<dbReference type="GO" id="GO:0004340">
    <property type="term" value="F:glucokinase activity"/>
    <property type="evidence" value="ECO:0007669"/>
    <property type="project" value="UniProtKB-UniRule"/>
</dbReference>
<sequence length="336" mass="35247">MTSPHFEFPVLIADIGGTNARFALVAHADAELSPLGQVPTADYETLEAAAKACLGAGDTASAPRSAVVAIAGPVVGEEIPLTNAKWVVKPRDIVSALELSSIALVNDFEAQAFALPVLDTESLDVIGPDIPPIDGGKFVLGPGTGLGAATLARANGRWIPLPGEGGHVEIGPLTEEDYQVWPFIERNHGRIGAEQILSGTGLPILGAAVARARGDLRTFDKASQITEGAEQGDAICAQTLRIFCRALGRVAGDFALVTLARGGVYLAGGIPPRIASWLKDGGFREGFESKAPHGKLMTQIPTYIVTHENPAFAGLTAFAKAPDSYLVDLHGRYWQN</sequence>
<dbReference type="CDD" id="cd24008">
    <property type="entry name" value="ASKHA_NBD_GLK"/>
    <property type="match status" value="1"/>
</dbReference>
<keyword evidence="6" id="KW-1185">Reference proteome</keyword>
<feature type="binding site" evidence="3">
    <location>
        <begin position="13"/>
        <end position="18"/>
    </location>
    <ligand>
        <name>ATP</name>
        <dbReference type="ChEBI" id="CHEBI:30616"/>
    </ligand>
</feature>
<reference evidence="5 6" key="1">
    <citation type="submission" date="2016-03" db="EMBL/GenBank/DDBJ databases">
        <title>Genome sequence of Nesiotobacter sp. nov., a moderately halophilic alphaproteobacterium isolated from the Yellow Sea, China.</title>
        <authorList>
            <person name="Zhang G."/>
            <person name="Zhang R."/>
        </authorList>
    </citation>
    <scope>NUCLEOTIDE SEQUENCE [LARGE SCALE GENOMIC DNA]</scope>
    <source>
        <strain evidence="5 6">WB1-6</strain>
    </source>
</reference>
<gene>
    <name evidence="3" type="primary">glk</name>
    <name evidence="5" type="ORF">A3843_07295</name>
</gene>